<dbReference type="AlphaFoldDB" id="A0A9X4M4K7"/>
<comment type="caution">
    <text evidence="2">The sequence shown here is derived from an EMBL/GenBank/DDBJ whole genome shotgun (WGS) entry which is preliminary data.</text>
</comment>
<evidence type="ECO:0000256" key="1">
    <source>
        <dbReference type="SAM" id="Phobius"/>
    </source>
</evidence>
<keyword evidence="1" id="KW-0472">Membrane</keyword>
<name>A0A9X4M4K7_9CYAN</name>
<feature type="transmembrane region" description="Helical" evidence="1">
    <location>
        <begin position="58"/>
        <end position="79"/>
    </location>
</feature>
<keyword evidence="1" id="KW-0812">Transmembrane</keyword>
<dbReference type="EMBL" id="VBTY01000016">
    <property type="protein sequence ID" value="MDG3493598.1"/>
    <property type="molecule type" value="Genomic_DNA"/>
</dbReference>
<proteinExistence type="predicted"/>
<reference evidence="2" key="1">
    <citation type="submission" date="2019-05" db="EMBL/GenBank/DDBJ databases">
        <title>Whole genome sequencing of Pseudanabaena catenata USMAC16.</title>
        <authorList>
            <person name="Khan Z."/>
            <person name="Omar W.M."/>
            <person name="Convey P."/>
            <person name="Merican F."/>
            <person name="Najimudin N."/>
        </authorList>
    </citation>
    <scope>NUCLEOTIDE SEQUENCE</scope>
    <source>
        <strain evidence="2">USMAC16</strain>
    </source>
</reference>
<keyword evidence="1" id="KW-1133">Transmembrane helix</keyword>
<protein>
    <recommendedName>
        <fullName evidence="4">CRISPR-associated protein</fullName>
    </recommendedName>
</protein>
<accession>A0A9X4M4K7</accession>
<feature type="transmembrane region" description="Helical" evidence="1">
    <location>
        <begin position="15"/>
        <end position="38"/>
    </location>
</feature>
<dbReference type="RefSeq" id="WP_009625643.1">
    <property type="nucleotide sequence ID" value="NZ_VBTY01000016.1"/>
</dbReference>
<sequence>MNPFKRALFDPSRNLFLFIAIALIGLPFIANGIFDLVWNTGADWLKDLLKIKDKSTVQIAGLAIIIAIMLLIIYGTDFVSNVGRYLSRFFSPRGNAIAKVSAVTRDYAGLIAFMSARSDSPAEWAIRFHCDEGRNKTFQYCWLICTEKSVVEAENLVARLARERCLMTTSIFFGDYVIKNENAPDMSLLVPEEFVDDPNYIQRLIQGIYLDAESRGISESKIIADYTGGTKSMTAGMVIACASPNRHLEYIVQSDLRPIMEVDISYNMRPVRG</sequence>
<evidence type="ECO:0000313" key="3">
    <source>
        <dbReference type="Proteomes" id="UP001152872"/>
    </source>
</evidence>
<evidence type="ECO:0008006" key="4">
    <source>
        <dbReference type="Google" id="ProtNLM"/>
    </source>
</evidence>
<organism evidence="2 3">
    <name type="scientific">Pseudanabaena catenata USMAC16</name>
    <dbReference type="NCBI Taxonomy" id="1855837"/>
    <lineage>
        <taxon>Bacteria</taxon>
        <taxon>Bacillati</taxon>
        <taxon>Cyanobacteriota</taxon>
        <taxon>Cyanophyceae</taxon>
        <taxon>Pseudanabaenales</taxon>
        <taxon>Pseudanabaenaceae</taxon>
        <taxon>Pseudanabaena</taxon>
    </lineage>
</organism>
<gene>
    <name evidence="2" type="ORF">FEV09_03415</name>
</gene>
<keyword evidence="3" id="KW-1185">Reference proteome</keyword>
<evidence type="ECO:0000313" key="2">
    <source>
        <dbReference type="EMBL" id="MDG3493598.1"/>
    </source>
</evidence>
<dbReference type="Proteomes" id="UP001152872">
    <property type="component" value="Unassembled WGS sequence"/>
</dbReference>